<keyword evidence="1" id="KW-0812">Transmembrane</keyword>
<evidence type="ECO:0000313" key="2">
    <source>
        <dbReference type="EMBL" id="KAK6165429.1"/>
    </source>
</evidence>
<keyword evidence="3" id="KW-1185">Reference proteome</keyword>
<name>A0AAN8GFQ7_PATCE</name>
<comment type="caution">
    <text evidence="2">The sequence shown here is derived from an EMBL/GenBank/DDBJ whole genome shotgun (WGS) entry which is preliminary data.</text>
</comment>
<keyword evidence="1" id="KW-0472">Membrane</keyword>
<sequence>MDDANDQMYRGTLYPVILSAETTTNSLPCQNGNQNRPVQAAGPTLLQTSRTRKNQTELIGLIDRKTKYKRQPQQQQQQRSRNCSPQGLCILFKMLFIATTAFLAAALILRNFNYLGADKHEQARGFRCIGYFFRYLKTPEEQVEFARATYQIEEEESVKTNKTVSQGITCHFHCFHNQTLPLPTSPIPPCLKALLPTERAKSSNVAPATTVGPKHYHGCCQSQTFFQSPPTAEGIDGQVKTLATYGNRSQYFKTQDCIQVSECTGCTCTSIMEVFTALVINQYGELQLSDIKLRGCCKCLN</sequence>
<evidence type="ECO:0000256" key="1">
    <source>
        <dbReference type="SAM" id="Phobius"/>
    </source>
</evidence>
<gene>
    <name evidence="2" type="ORF">SNE40_022357</name>
</gene>
<reference evidence="2 3" key="1">
    <citation type="submission" date="2024-01" db="EMBL/GenBank/DDBJ databases">
        <title>The genome of the rayed Mediterranean limpet Patella caerulea (Linnaeus, 1758).</title>
        <authorList>
            <person name="Anh-Thu Weber A."/>
            <person name="Halstead-Nussloch G."/>
        </authorList>
    </citation>
    <scope>NUCLEOTIDE SEQUENCE [LARGE SCALE GENOMIC DNA]</scope>
    <source>
        <strain evidence="2">AATW-2023a</strain>
        <tissue evidence="2">Whole specimen</tissue>
    </source>
</reference>
<protein>
    <submittedName>
        <fullName evidence="2">Uncharacterized protein</fullName>
    </submittedName>
</protein>
<dbReference type="AlphaFoldDB" id="A0AAN8GFQ7"/>
<dbReference type="InterPro" id="IPR029034">
    <property type="entry name" value="Cystine-knot_cytokine"/>
</dbReference>
<dbReference type="SUPFAM" id="SSF57501">
    <property type="entry name" value="Cystine-knot cytokines"/>
    <property type="match status" value="1"/>
</dbReference>
<proteinExistence type="predicted"/>
<keyword evidence="1" id="KW-1133">Transmembrane helix</keyword>
<accession>A0AAN8GFQ7</accession>
<organism evidence="2 3">
    <name type="scientific">Patella caerulea</name>
    <name type="common">Rayed Mediterranean limpet</name>
    <dbReference type="NCBI Taxonomy" id="87958"/>
    <lineage>
        <taxon>Eukaryota</taxon>
        <taxon>Metazoa</taxon>
        <taxon>Spiralia</taxon>
        <taxon>Lophotrochozoa</taxon>
        <taxon>Mollusca</taxon>
        <taxon>Gastropoda</taxon>
        <taxon>Patellogastropoda</taxon>
        <taxon>Patelloidea</taxon>
        <taxon>Patellidae</taxon>
        <taxon>Patella</taxon>
    </lineage>
</organism>
<feature type="transmembrane region" description="Helical" evidence="1">
    <location>
        <begin position="88"/>
        <end position="109"/>
    </location>
</feature>
<evidence type="ECO:0000313" key="3">
    <source>
        <dbReference type="Proteomes" id="UP001347796"/>
    </source>
</evidence>
<dbReference type="EMBL" id="JAZGQO010000021">
    <property type="protein sequence ID" value="KAK6165429.1"/>
    <property type="molecule type" value="Genomic_DNA"/>
</dbReference>
<dbReference type="Proteomes" id="UP001347796">
    <property type="component" value="Unassembled WGS sequence"/>
</dbReference>